<keyword evidence="1" id="KW-0812">Transmembrane</keyword>
<evidence type="ECO:0000256" key="1">
    <source>
        <dbReference type="SAM" id="Phobius"/>
    </source>
</evidence>
<reference evidence="4 5" key="1">
    <citation type="submission" date="2019-05" db="EMBL/GenBank/DDBJ databases">
        <title>Emergence of the Ug99 lineage of the wheat stem rust pathogen through somatic hybridization.</title>
        <authorList>
            <person name="Li F."/>
            <person name="Upadhyaya N.M."/>
            <person name="Sperschneider J."/>
            <person name="Matny O."/>
            <person name="Nguyen-Phuc H."/>
            <person name="Mago R."/>
            <person name="Raley C."/>
            <person name="Miller M.E."/>
            <person name="Silverstein K.A.T."/>
            <person name="Henningsen E."/>
            <person name="Hirsch C.D."/>
            <person name="Visser B."/>
            <person name="Pretorius Z.A."/>
            <person name="Steffenson B.J."/>
            <person name="Schwessinger B."/>
            <person name="Dodds P.N."/>
            <person name="Figueroa M."/>
        </authorList>
    </citation>
    <scope>NUCLEOTIDE SEQUENCE [LARGE SCALE GENOMIC DNA]</scope>
    <source>
        <strain evidence="3">21-0</strain>
        <strain evidence="2 5">Ug99</strain>
    </source>
</reference>
<organism evidence="2 5">
    <name type="scientific">Puccinia graminis f. sp. tritici</name>
    <dbReference type="NCBI Taxonomy" id="56615"/>
    <lineage>
        <taxon>Eukaryota</taxon>
        <taxon>Fungi</taxon>
        <taxon>Dikarya</taxon>
        <taxon>Basidiomycota</taxon>
        <taxon>Pucciniomycotina</taxon>
        <taxon>Pucciniomycetes</taxon>
        <taxon>Pucciniales</taxon>
        <taxon>Pucciniaceae</taxon>
        <taxon>Puccinia</taxon>
    </lineage>
</organism>
<gene>
    <name evidence="3" type="ORF">PGT21_008865</name>
    <name evidence="2" type="ORF">PGTUg99_031840</name>
</gene>
<keyword evidence="4" id="KW-1185">Reference proteome</keyword>
<evidence type="ECO:0000313" key="2">
    <source>
        <dbReference type="EMBL" id="KAA1067301.1"/>
    </source>
</evidence>
<name>A0A5B0LS82_PUCGR</name>
<accession>A0A5B0LS82</accession>
<dbReference type="EMBL" id="VSWC01000170">
    <property type="protein sequence ID" value="KAA1071468.1"/>
    <property type="molecule type" value="Genomic_DNA"/>
</dbReference>
<dbReference type="AlphaFoldDB" id="A0A5B0LS82"/>
<keyword evidence="1" id="KW-0472">Membrane</keyword>
<comment type="caution">
    <text evidence="2">The sequence shown here is derived from an EMBL/GenBank/DDBJ whole genome shotgun (WGS) entry which is preliminary data.</text>
</comment>
<evidence type="ECO:0000313" key="4">
    <source>
        <dbReference type="Proteomes" id="UP000324748"/>
    </source>
</evidence>
<sequence length="112" mass="12703">MTVQQLSNRDHSWLGIMCTLTFFSHLVIAQVNTAKKCGRCLWLAQEGLGLPVGRNQRTLKQEQTWGALPCTIMRQQNPNGCLCPIGVQLHCCPLCGIYAWVPYQDCPRENHY</sequence>
<evidence type="ECO:0000313" key="5">
    <source>
        <dbReference type="Proteomes" id="UP000325313"/>
    </source>
</evidence>
<dbReference type="Proteomes" id="UP000325313">
    <property type="component" value="Unassembled WGS sequence"/>
</dbReference>
<dbReference type="EMBL" id="VDEP01000507">
    <property type="protein sequence ID" value="KAA1067301.1"/>
    <property type="molecule type" value="Genomic_DNA"/>
</dbReference>
<protein>
    <submittedName>
        <fullName evidence="2">Uncharacterized protein</fullName>
    </submittedName>
</protein>
<evidence type="ECO:0000313" key="3">
    <source>
        <dbReference type="EMBL" id="KAA1071468.1"/>
    </source>
</evidence>
<keyword evidence="1" id="KW-1133">Transmembrane helix</keyword>
<dbReference type="Proteomes" id="UP000324748">
    <property type="component" value="Unassembled WGS sequence"/>
</dbReference>
<proteinExistence type="predicted"/>
<feature type="transmembrane region" description="Helical" evidence="1">
    <location>
        <begin position="12"/>
        <end position="29"/>
    </location>
</feature>